<keyword evidence="2" id="KW-0396">Initiation factor</keyword>
<keyword evidence="2" id="KW-0648">Protein biosynthesis</keyword>
<dbReference type="AlphaFoldDB" id="A0A9D1Q1P9"/>
<evidence type="ECO:0000259" key="1">
    <source>
        <dbReference type="Pfam" id="PF08769"/>
    </source>
</evidence>
<dbReference type="SUPFAM" id="SSF46894">
    <property type="entry name" value="C-terminal effector domain of the bipartite response regulators"/>
    <property type="match status" value="1"/>
</dbReference>
<reference evidence="2" key="1">
    <citation type="journal article" date="2021" name="PeerJ">
        <title>Extensive microbial diversity within the chicken gut microbiome revealed by metagenomics and culture.</title>
        <authorList>
            <person name="Gilroy R."/>
            <person name="Ravi A."/>
            <person name="Getino M."/>
            <person name="Pursley I."/>
            <person name="Horton D.L."/>
            <person name="Alikhan N.F."/>
            <person name="Baker D."/>
            <person name="Gharbi K."/>
            <person name="Hall N."/>
            <person name="Watson M."/>
            <person name="Adriaenssens E.M."/>
            <person name="Foster-Nyarko E."/>
            <person name="Jarju S."/>
            <person name="Secka A."/>
            <person name="Antonio M."/>
            <person name="Oren A."/>
            <person name="Chaudhuri R.R."/>
            <person name="La Ragione R."/>
            <person name="Hildebrand F."/>
            <person name="Pallen M.J."/>
        </authorList>
    </citation>
    <scope>NUCLEOTIDE SEQUENCE</scope>
    <source>
        <strain evidence="2">12435</strain>
    </source>
</reference>
<protein>
    <submittedName>
        <fullName evidence="2">Sporulation initiation factor Spo0A C-terminal domain-containing protein</fullName>
    </submittedName>
</protein>
<evidence type="ECO:0000313" key="2">
    <source>
        <dbReference type="EMBL" id="HIW02970.1"/>
    </source>
</evidence>
<dbReference type="GO" id="GO:0003677">
    <property type="term" value="F:DNA binding"/>
    <property type="evidence" value="ECO:0007669"/>
    <property type="project" value="InterPro"/>
</dbReference>
<sequence length="110" mass="12665">MKNRTEQLLMKLGCLVYYKGFNYLKDIVDMACEDNSAIHNLSARVYPRIAMKYSATPAAIEHAIRTVIKRSWDDDPNRINGISVWKLNAQPSVKDFLSIVIGHLKYFTEE</sequence>
<feature type="domain" description="Sporulation initiation factor Spo0A C-terminal" evidence="1">
    <location>
        <begin position="6"/>
        <end position="100"/>
    </location>
</feature>
<comment type="caution">
    <text evidence="2">The sequence shown here is derived from an EMBL/GenBank/DDBJ whole genome shotgun (WGS) entry which is preliminary data.</text>
</comment>
<dbReference type="InterPro" id="IPR016032">
    <property type="entry name" value="Sig_transdc_resp-reg_C-effctor"/>
</dbReference>
<organism evidence="2 3">
    <name type="scientific">Candidatus Protoclostridium stercorigallinarum</name>
    <dbReference type="NCBI Taxonomy" id="2838741"/>
    <lineage>
        <taxon>Bacteria</taxon>
        <taxon>Bacillati</taxon>
        <taxon>Bacillota</taxon>
        <taxon>Clostridia</taxon>
        <taxon>Candidatus Protoclostridium</taxon>
    </lineage>
</organism>
<dbReference type="GO" id="GO:0003700">
    <property type="term" value="F:DNA-binding transcription factor activity"/>
    <property type="evidence" value="ECO:0007669"/>
    <property type="project" value="InterPro"/>
</dbReference>
<evidence type="ECO:0000313" key="3">
    <source>
        <dbReference type="Proteomes" id="UP000823990"/>
    </source>
</evidence>
<dbReference type="GO" id="GO:0042173">
    <property type="term" value="P:regulation of sporulation resulting in formation of a cellular spore"/>
    <property type="evidence" value="ECO:0007669"/>
    <property type="project" value="InterPro"/>
</dbReference>
<dbReference type="InterPro" id="IPR014879">
    <property type="entry name" value="Spo0A_C"/>
</dbReference>
<dbReference type="Pfam" id="PF08769">
    <property type="entry name" value="Spo0A_C"/>
    <property type="match status" value="1"/>
</dbReference>
<dbReference type="Gene3D" id="1.10.10.10">
    <property type="entry name" value="Winged helix-like DNA-binding domain superfamily/Winged helix DNA-binding domain"/>
    <property type="match status" value="1"/>
</dbReference>
<reference evidence="2" key="2">
    <citation type="submission" date="2021-04" db="EMBL/GenBank/DDBJ databases">
        <authorList>
            <person name="Gilroy R."/>
        </authorList>
    </citation>
    <scope>NUCLEOTIDE SEQUENCE</scope>
    <source>
        <strain evidence="2">12435</strain>
    </source>
</reference>
<dbReference type="EMBL" id="DXHS01000107">
    <property type="protein sequence ID" value="HIW02970.1"/>
    <property type="molecule type" value="Genomic_DNA"/>
</dbReference>
<gene>
    <name evidence="2" type="ORF">H9892_06485</name>
</gene>
<name>A0A9D1Q1P9_9FIRM</name>
<dbReference type="GO" id="GO:0005509">
    <property type="term" value="F:calcium ion binding"/>
    <property type="evidence" value="ECO:0007669"/>
    <property type="project" value="InterPro"/>
</dbReference>
<dbReference type="GO" id="GO:0003743">
    <property type="term" value="F:translation initiation factor activity"/>
    <property type="evidence" value="ECO:0007669"/>
    <property type="project" value="UniProtKB-KW"/>
</dbReference>
<dbReference type="Proteomes" id="UP000823990">
    <property type="component" value="Unassembled WGS sequence"/>
</dbReference>
<dbReference type="GO" id="GO:0005737">
    <property type="term" value="C:cytoplasm"/>
    <property type="evidence" value="ECO:0007669"/>
    <property type="project" value="InterPro"/>
</dbReference>
<accession>A0A9D1Q1P9</accession>
<dbReference type="InterPro" id="IPR036388">
    <property type="entry name" value="WH-like_DNA-bd_sf"/>
</dbReference>
<proteinExistence type="predicted"/>